<dbReference type="Proteomes" id="UP000236161">
    <property type="component" value="Unassembled WGS sequence"/>
</dbReference>
<feature type="compositionally biased region" description="Basic and acidic residues" evidence="10">
    <location>
        <begin position="209"/>
        <end position="220"/>
    </location>
</feature>
<evidence type="ECO:0000259" key="12">
    <source>
        <dbReference type="PROSITE" id="PS50089"/>
    </source>
</evidence>
<dbReference type="AlphaFoldDB" id="A0A2I0BER4"/>
<dbReference type="GO" id="GO:0016567">
    <property type="term" value="P:protein ubiquitination"/>
    <property type="evidence" value="ECO:0007669"/>
    <property type="project" value="UniProtKB-UniPathway"/>
</dbReference>
<proteinExistence type="predicted"/>
<dbReference type="EC" id="2.3.2.27" evidence="3"/>
<keyword evidence="11" id="KW-0472">Membrane</keyword>
<feature type="compositionally biased region" description="Low complexity" evidence="10">
    <location>
        <begin position="252"/>
        <end position="265"/>
    </location>
</feature>
<dbReference type="STRING" id="1088818.A0A2I0BER4"/>
<dbReference type="OrthoDB" id="778141at2759"/>
<dbReference type="SMART" id="SM00184">
    <property type="entry name" value="RING"/>
    <property type="match status" value="1"/>
</dbReference>
<dbReference type="Pfam" id="PF13639">
    <property type="entry name" value="zf-RING_2"/>
    <property type="match status" value="1"/>
</dbReference>
<dbReference type="InterPro" id="IPR013083">
    <property type="entry name" value="Znf_RING/FYVE/PHD"/>
</dbReference>
<evidence type="ECO:0000256" key="10">
    <source>
        <dbReference type="SAM" id="MobiDB-lite"/>
    </source>
</evidence>
<feature type="domain" description="RING-type" evidence="12">
    <location>
        <begin position="128"/>
        <end position="170"/>
    </location>
</feature>
<keyword evidence="5" id="KW-0479">Metal-binding</keyword>
<feature type="transmembrane region" description="Helical" evidence="11">
    <location>
        <begin position="45"/>
        <end position="70"/>
    </location>
</feature>
<evidence type="ECO:0000256" key="11">
    <source>
        <dbReference type="SAM" id="Phobius"/>
    </source>
</evidence>
<sequence length="265" mass="27628">MGNLQPWPPYVSPRDCSLGFCSMYCPQFCYFYLPPPPPSHSPTLALSPLLIAIIIVVSAAVLVIAGYILASKFFRHRSREAAAASATADSAPWLPNAVSSGLDESLISKITAYNYSRSGGSAASDGDCSVCLAEFRDGESLRRLPKCGHAFHQRCIDTWLKAHSSCPLCRAGVVSPAAAELAIMAAEEAETAGDVVLVVLPDEDSGGGGDHEQGEGRSGYEEEIGVMEEGGEAVGSPEELSAGSGAVIPLKRSASGRGSSGSLHL</sequence>
<dbReference type="GO" id="GO:0061630">
    <property type="term" value="F:ubiquitin protein ligase activity"/>
    <property type="evidence" value="ECO:0007669"/>
    <property type="project" value="UniProtKB-EC"/>
</dbReference>
<dbReference type="InterPro" id="IPR044600">
    <property type="entry name" value="ATL1/ATL16-like"/>
</dbReference>
<keyword evidence="8" id="KW-0862">Zinc</keyword>
<dbReference type="InterPro" id="IPR001841">
    <property type="entry name" value="Znf_RING"/>
</dbReference>
<keyword evidence="14" id="KW-1185">Reference proteome</keyword>
<dbReference type="GO" id="GO:0008270">
    <property type="term" value="F:zinc ion binding"/>
    <property type="evidence" value="ECO:0007669"/>
    <property type="project" value="UniProtKB-KW"/>
</dbReference>
<dbReference type="CDD" id="cd16461">
    <property type="entry name" value="RING-H2_EL5-like"/>
    <property type="match status" value="1"/>
</dbReference>
<evidence type="ECO:0000256" key="3">
    <source>
        <dbReference type="ARBA" id="ARBA00012483"/>
    </source>
</evidence>
<keyword evidence="7" id="KW-0833">Ubl conjugation pathway</keyword>
<feature type="region of interest" description="Disordered" evidence="10">
    <location>
        <begin position="202"/>
        <end position="265"/>
    </location>
</feature>
<evidence type="ECO:0000313" key="13">
    <source>
        <dbReference type="EMBL" id="PKA66262.1"/>
    </source>
</evidence>
<evidence type="ECO:0000256" key="2">
    <source>
        <dbReference type="ARBA" id="ARBA00004906"/>
    </source>
</evidence>
<name>A0A2I0BER4_9ASPA</name>
<keyword evidence="6 9" id="KW-0863">Zinc-finger</keyword>
<protein>
    <recommendedName>
        <fullName evidence="3">RING-type E3 ubiquitin transferase</fullName>
        <ecNumber evidence="3">2.3.2.27</ecNumber>
    </recommendedName>
</protein>
<dbReference type="SUPFAM" id="SSF57850">
    <property type="entry name" value="RING/U-box"/>
    <property type="match status" value="1"/>
</dbReference>
<dbReference type="PROSITE" id="PS50089">
    <property type="entry name" value="ZF_RING_2"/>
    <property type="match status" value="1"/>
</dbReference>
<organism evidence="13 14">
    <name type="scientific">Apostasia shenzhenica</name>
    <dbReference type="NCBI Taxonomy" id="1088818"/>
    <lineage>
        <taxon>Eukaryota</taxon>
        <taxon>Viridiplantae</taxon>
        <taxon>Streptophyta</taxon>
        <taxon>Embryophyta</taxon>
        <taxon>Tracheophyta</taxon>
        <taxon>Spermatophyta</taxon>
        <taxon>Magnoliopsida</taxon>
        <taxon>Liliopsida</taxon>
        <taxon>Asparagales</taxon>
        <taxon>Orchidaceae</taxon>
        <taxon>Apostasioideae</taxon>
        <taxon>Apostasia</taxon>
    </lineage>
</organism>
<dbReference type="PANTHER" id="PTHR46913:SF22">
    <property type="entry name" value="RING-TYPE E3 UBIQUITIN TRANSFERASE"/>
    <property type="match status" value="1"/>
</dbReference>
<dbReference type="Gene3D" id="3.30.40.10">
    <property type="entry name" value="Zinc/RING finger domain, C3HC4 (zinc finger)"/>
    <property type="match status" value="1"/>
</dbReference>
<evidence type="ECO:0000256" key="4">
    <source>
        <dbReference type="ARBA" id="ARBA00022679"/>
    </source>
</evidence>
<evidence type="ECO:0000256" key="7">
    <source>
        <dbReference type="ARBA" id="ARBA00022786"/>
    </source>
</evidence>
<evidence type="ECO:0000256" key="6">
    <source>
        <dbReference type="ARBA" id="ARBA00022771"/>
    </source>
</evidence>
<keyword evidence="11" id="KW-0812">Transmembrane</keyword>
<dbReference type="UniPathway" id="UPA00143"/>
<evidence type="ECO:0000256" key="5">
    <source>
        <dbReference type="ARBA" id="ARBA00022723"/>
    </source>
</evidence>
<evidence type="ECO:0000313" key="14">
    <source>
        <dbReference type="Proteomes" id="UP000236161"/>
    </source>
</evidence>
<evidence type="ECO:0000256" key="9">
    <source>
        <dbReference type="PROSITE-ProRule" id="PRU00175"/>
    </source>
</evidence>
<dbReference type="PANTHER" id="PTHR46913">
    <property type="entry name" value="RING-H2 FINGER PROTEIN ATL16"/>
    <property type="match status" value="1"/>
</dbReference>
<dbReference type="EMBL" id="KZ451886">
    <property type="protein sequence ID" value="PKA66262.1"/>
    <property type="molecule type" value="Genomic_DNA"/>
</dbReference>
<keyword evidence="13" id="KW-0012">Acyltransferase</keyword>
<keyword evidence="11" id="KW-1133">Transmembrane helix</keyword>
<comment type="pathway">
    <text evidence="2">Protein modification; protein ubiquitination.</text>
</comment>
<comment type="catalytic activity">
    <reaction evidence="1">
        <text>S-ubiquitinyl-[E2 ubiquitin-conjugating enzyme]-L-cysteine + [acceptor protein]-L-lysine = [E2 ubiquitin-conjugating enzyme]-L-cysteine + N(6)-ubiquitinyl-[acceptor protein]-L-lysine.</text>
        <dbReference type="EC" id="2.3.2.27"/>
    </reaction>
</comment>
<evidence type="ECO:0000256" key="1">
    <source>
        <dbReference type="ARBA" id="ARBA00000900"/>
    </source>
</evidence>
<gene>
    <name evidence="13" type="primary">ATL51</name>
    <name evidence="13" type="ORF">AXF42_Ash006959</name>
</gene>
<keyword evidence="4 13" id="KW-0808">Transferase</keyword>
<feature type="compositionally biased region" description="Acidic residues" evidence="10">
    <location>
        <begin position="221"/>
        <end position="231"/>
    </location>
</feature>
<accession>A0A2I0BER4</accession>
<reference evidence="13 14" key="1">
    <citation type="journal article" date="2017" name="Nature">
        <title>The Apostasia genome and the evolution of orchids.</title>
        <authorList>
            <person name="Zhang G.Q."/>
            <person name="Liu K.W."/>
            <person name="Li Z."/>
            <person name="Lohaus R."/>
            <person name="Hsiao Y.Y."/>
            <person name="Niu S.C."/>
            <person name="Wang J.Y."/>
            <person name="Lin Y.C."/>
            <person name="Xu Q."/>
            <person name="Chen L.J."/>
            <person name="Yoshida K."/>
            <person name="Fujiwara S."/>
            <person name="Wang Z.W."/>
            <person name="Zhang Y.Q."/>
            <person name="Mitsuda N."/>
            <person name="Wang M."/>
            <person name="Liu G.H."/>
            <person name="Pecoraro L."/>
            <person name="Huang H.X."/>
            <person name="Xiao X.J."/>
            <person name="Lin M."/>
            <person name="Wu X.Y."/>
            <person name="Wu W.L."/>
            <person name="Chen Y.Y."/>
            <person name="Chang S.B."/>
            <person name="Sakamoto S."/>
            <person name="Ohme-Takagi M."/>
            <person name="Yagi M."/>
            <person name="Zeng S.J."/>
            <person name="Shen C.Y."/>
            <person name="Yeh C.M."/>
            <person name="Luo Y.B."/>
            <person name="Tsai W.C."/>
            <person name="Van de Peer Y."/>
            <person name="Liu Z.J."/>
        </authorList>
    </citation>
    <scope>NUCLEOTIDE SEQUENCE [LARGE SCALE GENOMIC DNA]</scope>
    <source>
        <strain evidence="14">cv. Shenzhen</strain>
        <tissue evidence="13">Stem</tissue>
    </source>
</reference>
<evidence type="ECO:0000256" key="8">
    <source>
        <dbReference type="ARBA" id="ARBA00022833"/>
    </source>
</evidence>